<dbReference type="InterPro" id="IPR021109">
    <property type="entry name" value="Peptidase_aspartic_dom_sf"/>
</dbReference>
<dbReference type="PANTHER" id="PTHR32108:SF9">
    <property type="entry name" value="REVERSE TRANSCRIPTASE RNASE H-LIKE DOMAIN-CONTAINING PROTEIN"/>
    <property type="match status" value="1"/>
</dbReference>
<evidence type="ECO:0000313" key="1">
    <source>
        <dbReference type="EMBL" id="RDY04761.1"/>
    </source>
</evidence>
<name>A0A371HPP4_MUCPR</name>
<dbReference type="CDD" id="cd00303">
    <property type="entry name" value="retropepsin_like"/>
    <property type="match status" value="1"/>
</dbReference>
<gene>
    <name evidence="1" type="ORF">CR513_11483</name>
</gene>
<sequence>MNVQNNPLPPYRGVAINAISHENWDKAEGANRREGEENTVGCTTNSVSWVEEGAHSSWLNEAESISIAYIAGNSNPDPKSLIIHYNLASKPKVTFIIQVPAKPVYNNNTIPWRYPAGETKTPLAIKYSLVLKVTNIARTGGVTQSGMIFAPESLQNKDPMHVKKDKAPEVPKRIVIEGEAMEFLKLIHHNEYEMLGQLHKTPTRVSLLSLLINSEDHRNLLLKVLNDAYVAQDIIPENFEGIINNITTIRHLSFFEDEIPAEGRGHNQPLYIAVKAFDGSKREVMGEITLPICIGPITFDITFQVMDIRPTYSCLLGRPWIHAVEAIPSSLHQRVKFIVD</sequence>
<organism evidence="1 2">
    <name type="scientific">Mucuna pruriens</name>
    <name type="common">Velvet bean</name>
    <name type="synonym">Dolichos pruriens</name>
    <dbReference type="NCBI Taxonomy" id="157652"/>
    <lineage>
        <taxon>Eukaryota</taxon>
        <taxon>Viridiplantae</taxon>
        <taxon>Streptophyta</taxon>
        <taxon>Embryophyta</taxon>
        <taxon>Tracheophyta</taxon>
        <taxon>Spermatophyta</taxon>
        <taxon>Magnoliopsida</taxon>
        <taxon>eudicotyledons</taxon>
        <taxon>Gunneridae</taxon>
        <taxon>Pentapetalae</taxon>
        <taxon>rosids</taxon>
        <taxon>fabids</taxon>
        <taxon>Fabales</taxon>
        <taxon>Fabaceae</taxon>
        <taxon>Papilionoideae</taxon>
        <taxon>50 kb inversion clade</taxon>
        <taxon>NPAAA clade</taxon>
        <taxon>indigoferoid/millettioid clade</taxon>
        <taxon>Phaseoleae</taxon>
        <taxon>Mucuna</taxon>
    </lineage>
</organism>
<comment type="caution">
    <text evidence="1">The sequence shown here is derived from an EMBL/GenBank/DDBJ whole genome shotgun (WGS) entry which is preliminary data.</text>
</comment>
<reference evidence="1" key="1">
    <citation type="submission" date="2018-05" db="EMBL/GenBank/DDBJ databases">
        <title>Draft genome of Mucuna pruriens seed.</title>
        <authorList>
            <person name="Nnadi N.E."/>
            <person name="Vos R."/>
            <person name="Hasami M.H."/>
            <person name="Devisetty U.K."/>
            <person name="Aguiy J.C."/>
        </authorList>
    </citation>
    <scope>NUCLEOTIDE SEQUENCE [LARGE SCALE GENOMIC DNA]</scope>
    <source>
        <tissue evidence="1">Seed</tissue>
    </source>
</reference>
<evidence type="ECO:0000313" key="2">
    <source>
        <dbReference type="Proteomes" id="UP000257109"/>
    </source>
</evidence>
<accession>A0A371HPP4</accession>
<dbReference type="OrthoDB" id="1736143at2759"/>
<feature type="non-terminal residue" evidence="1">
    <location>
        <position position="1"/>
    </location>
</feature>
<dbReference type="AlphaFoldDB" id="A0A371HPP4"/>
<dbReference type="Gene3D" id="2.40.70.10">
    <property type="entry name" value="Acid Proteases"/>
    <property type="match status" value="1"/>
</dbReference>
<dbReference type="EMBL" id="QJKJ01002019">
    <property type="protein sequence ID" value="RDY04761.1"/>
    <property type="molecule type" value="Genomic_DNA"/>
</dbReference>
<keyword evidence="2" id="KW-1185">Reference proteome</keyword>
<dbReference type="Proteomes" id="UP000257109">
    <property type="component" value="Unassembled WGS sequence"/>
</dbReference>
<protein>
    <submittedName>
        <fullName evidence="1">Uncharacterized protein</fullName>
    </submittedName>
</protein>
<dbReference type="PANTHER" id="PTHR32108">
    <property type="entry name" value="DNA-DIRECTED RNA POLYMERASE SUBUNIT ALPHA"/>
    <property type="match status" value="1"/>
</dbReference>
<proteinExistence type="predicted"/>